<dbReference type="AlphaFoldDB" id="A0A2W5UDV5"/>
<accession>A0A2W5UDV5</accession>
<reference evidence="1 2" key="1">
    <citation type="submission" date="2017-08" db="EMBL/GenBank/DDBJ databases">
        <title>Infants hospitalized years apart are colonized by the same room-sourced microbial strains.</title>
        <authorList>
            <person name="Brooks B."/>
            <person name="Olm M.R."/>
            <person name="Firek B.A."/>
            <person name="Baker R."/>
            <person name="Thomas B.C."/>
            <person name="Morowitz M.J."/>
            <person name="Banfield J.F."/>
        </authorList>
    </citation>
    <scope>NUCLEOTIDE SEQUENCE [LARGE SCALE GENOMIC DNA]</scope>
    <source>
        <strain evidence="1">S2_003_000_R2_11</strain>
    </source>
</reference>
<name>A0A2W5UDV5_CERSP</name>
<sequence length="98" mass="10977">MHMDVCNDAVTAASADFPKKWKFIAVELNDARIECVRVDVIVVDEFAYHFGASVFWCFADKKCAAFPTATESALLQFGDPGHPDVFRTRDAHLRPELS</sequence>
<comment type="caution">
    <text evidence="1">The sequence shown here is derived from an EMBL/GenBank/DDBJ whole genome shotgun (WGS) entry which is preliminary data.</text>
</comment>
<organism evidence="1 2">
    <name type="scientific">Cereibacter sphaeroides</name>
    <name type="common">Rhodobacter sphaeroides</name>
    <dbReference type="NCBI Taxonomy" id="1063"/>
    <lineage>
        <taxon>Bacteria</taxon>
        <taxon>Pseudomonadati</taxon>
        <taxon>Pseudomonadota</taxon>
        <taxon>Alphaproteobacteria</taxon>
        <taxon>Rhodobacterales</taxon>
        <taxon>Paracoccaceae</taxon>
        <taxon>Cereibacter</taxon>
    </lineage>
</organism>
<evidence type="ECO:0000313" key="1">
    <source>
        <dbReference type="EMBL" id="PZQ96200.1"/>
    </source>
</evidence>
<evidence type="ECO:0000313" key="2">
    <source>
        <dbReference type="Proteomes" id="UP000248975"/>
    </source>
</evidence>
<protein>
    <submittedName>
        <fullName evidence="1">Uncharacterized protein</fullName>
    </submittedName>
</protein>
<dbReference type="Proteomes" id="UP000248975">
    <property type="component" value="Unassembled WGS sequence"/>
</dbReference>
<gene>
    <name evidence="1" type="ORF">DI533_17350</name>
</gene>
<proteinExistence type="predicted"/>
<dbReference type="EMBL" id="QFQS01000004">
    <property type="protein sequence ID" value="PZQ96200.1"/>
    <property type="molecule type" value="Genomic_DNA"/>
</dbReference>